<gene>
    <name evidence="2" type="ORF">FRY97_06205</name>
</gene>
<organism evidence="2 3">
    <name type="scientific">Phaeodactylibacter luteus</name>
    <dbReference type="NCBI Taxonomy" id="1564516"/>
    <lineage>
        <taxon>Bacteria</taxon>
        <taxon>Pseudomonadati</taxon>
        <taxon>Bacteroidota</taxon>
        <taxon>Saprospiria</taxon>
        <taxon>Saprospirales</taxon>
        <taxon>Haliscomenobacteraceae</taxon>
        <taxon>Phaeodactylibacter</taxon>
    </lineage>
</organism>
<dbReference type="PANTHER" id="PTHR30399">
    <property type="entry name" value="UNCHARACTERIZED PROTEIN YGJP"/>
    <property type="match status" value="1"/>
</dbReference>
<evidence type="ECO:0000313" key="3">
    <source>
        <dbReference type="Proteomes" id="UP000321580"/>
    </source>
</evidence>
<proteinExistence type="predicted"/>
<dbReference type="OrthoDB" id="9811177at2"/>
<dbReference type="CDD" id="cd07344">
    <property type="entry name" value="M48_yhfN_like"/>
    <property type="match status" value="1"/>
</dbReference>
<keyword evidence="3" id="KW-1185">Reference proteome</keyword>
<dbReference type="Gene3D" id="3.30.2010.10">
    <property type="entry name" value="Metalloproteases ('zincins'), catalytic domain"/>
    <property type="match status" value="1"/>
</dbReference>
<dbReference type="Proteomes" id="UP000321580">
    <property type="component" value="Unassembled WGS sequence"/>
</dbReference>
<dbReference type="Pfam" id="PF01863">
    <property type="entry name" value="YgjP-like"/>
    <property type="match status" value="1"/>
</dbReference>
<dbReference type="EMBL" id="VOOR01000009">
    <property type="protein sequence ID" value="TXB65570.1"/>
    <property type="molecule type" value="Genomic_DNA"/>
</dbReference>
<dbReference type="AlphaFoldDB" id="A0A5C6RVI8"/>
<dbReference type="PANTHER" id="PTHR30399:SF1">
    <property type="entry name" value="UTP PYROPHOSPHATASE"/>
    <property type="match status" value="1"/>
</dbReference>
<protein>
    <submittedName>
        <fullName evidence="2">M48 family metallopeptidase</fullName>
    </submittedName>
</protein>
<sequence>MHCSGAASELSIWRLASLAAATSASRSIRHCGNPSPAIVVFRKDYLSMNFPQPTKMPKKTIKHSARIDFQLKVEGQEIPARLYREFRTNVRASIGKTAAILRLPVHLSKAEQDRQVKWFTSWVAQRVSQSKALSDHFEPRTYRDGDILQVGERRYSLKLQWEDRKTHTGKLLPEGSILLKLSREDNGHSLSKNIQHLLSRIVAQDFLPAITQRVQELNQQHFQQPINGVHLKYNHSNWGSCSSAGNINLSTRLLFAPQEVIDYVIIHELAHRLEMNHSPRFWKLVSDAMPDYKDKEEWLKVNGSKLTF</sequence>
<feature type="domain" description="YgjP-like metallopeptidase" evidence="1">
    <location>
        <begin position="91"/>
        <end position="300"/>
    </location>
</feature>
<comment type="caution">
    <text evidence="2">The sequence shown here is derived from an EMBL/GenBank/DDBJ whole genome shotgun (WGS) entry which is preliminary data.</text>
</comment>
<dbReference type="InterPro" id="IPR053136">
    <property type="entry name" value="UTP_pyrophosphatase-like"/>
</dbReference>
<name>A0A5C6RVI8_9BACT</name>
<reference evidence="2 3" key="1">
    <citation type="submission" date="2019-08" db="EMBL/GenBank/DDBJ databases">
        <title>Genome of Phaeodactylibacter luteus.</title>
        <authorList>
            <person name="Bowman J.P."/>
        </authorList>
    </citation>
    <scope>NUCLEOTIDE SEQUENCE [LARGE SCALE GENOMIC DNA]</scope>
    <source>
        <strain evidence="2 3">KCTC 42180</strain>
    </source>
</reference>
<dbReference type="InterPro" id="IPR002725">
    <property type="entry name" value="YgjP-like_metallopeptidase"/>
</dbReference>
<evidence type="ECO:0000259" key="1">
    <source>
        <dbReference type="Pfam" id="PF01863"/>
    </source>
</evidence>
<evidence type="ECO:0000313" key="2">
    <source>
        <dbReference type="EMBL" id="TXB65570.1"/>
    </source>
</evidence>
<accession>A0A5C6RVI8</accession>